<proteinExistence type="predicted"/>
<organism evidence="2 3">
    <name type="scientific">Streptomyces humidus</name>
    <dbReference type="NCBI Taxonomy" id="52259"/>
    <lineage>
        <taxon>Bacteria</taxon>
        <taxon>Bacillati</taxon>
        <taxon>Actinomycetota</taxon>
        <taxon>Actinomycetes</taxon>
        <taxon>Kitasatosporales</taxon>
        <taxon>Streptomycetaceae</taxon>
        <taxon>Streptomyces</taxon>
    </lineage>
</organism>
<evidence type="ECO:0000256" key="1">
    <source>
        <dbReference type="SAM" id="MobiDB-lite"/>
    </source>
</evidence>
<dbReference type="AlphaFoldDB" id="A0A918L5E1"/>
<name>A0A918L5E1_9ACTN</name>
<evidence type="ECO:0000313" key="2">
    <source>
        <dbReference type="EMBL" id="GGS07017.1"/>
    </source>
</evidence>
<feature type="region of interest" description="Disordered" evidence="1">
    <location>
        <begin position="70"/>
        <end position="111"/>
    </location>
</feature>
<dbReference type="EMBL" id="BMTL01000023">
    <property type="protein sequence ID" value="GGS07017.1"/>
    <property type="molecule type" value="Genomic_DNA"/>
</dbReference>
<reference evidence="2" key="2">
    <citation type="submission" date="2020-09" db="EMBL/GenBank/DDBJ databases">
        <authorList>
            <person name="Sun Q."/>
            <person name="Ohkuma M."/>
        </authorList>
    </citation>
    <scope>NUCLEOTIDE SEQUENCE</scope>
    <source>
        <strain evidence="2">JCM 4386</strain>
    </source>
</reference>
<keyword evidence="3" id="KW-1185">Reference proteome</keyword>
<sequence>MFATTPLSGVAVPAFARGPVGPAAALRALALYTLSLGVVARGSPSTPDVPASRCPLPRCVGASVRRCARAHGPPVGSDSAAAPRRGDRPGEPPRSGRSFDEVGRPSPPYRR</sequence>
<comment type="caution">
    <text evidence="2">The sequence shown here is derived from an EMBL/GenBank/DDBJ whole genome shotgun (WGS) entry which is preliminary data.</text>
</comment>
<protein>
    <submittedName>
        <fullName evidence="2">Uncharacterized protein</fullName>
    </submittedName>
</protein>
<evidence type="ECO:0000313" key="3">
    <source>
        <dbReference type="Proteomes" id="UP000606194"/>
    </source>
</evidence>
<accession>A0A918L5E1</accession>
<reference evidence="2" key="1">
    <citation type="journal article" date="2014" name="Int. J. Syst. Evol. Microbiol.">
        <title>Complete genome sequence of Corynebacterium casei LMG S-19264T (=DSM 44701T), isolated from a smear-ripened cheese.</title>
        <authorList>
            <consortium name="US DOE Joint Genome Institute (JGI-PGF)"/>
            <person name="Walter F."/>
            <person name="Albersmeier A."/>
            <person name="Kalinowski J."/>
            <person name="Ruckert C."/>
        </authorList>
    </citation>
    <scope>NUCLEOTIDE SEQUENCE</scope>
    <source>
        <strain evidence="2">JCM 4386</strain>
    </source>
</reference>
<dbReference type="Proteomes" id="UP000606194">
    <property type="component" value="Unassembled WGS sequence"/>
</dbReference>
<gene>
    <name evidence="2" type="ORF">GCM10010269_52490</name>
</gene>